<dbReference type="OrthoDB" id="63989at2759"/>
<dbReference type="SUPFAM" id="SSF57667">
    <property type="entry name" value="beta-beta-alpha zinc fingers"/>
    <property type="match status" value="2"/>
</dbReference>
<feature type="non-terminal residue" evidence="10">
    <location>
        <position position="509"/>
    </location>
</feature>
<feature type="compositionally biased region" description="Low complexity" evidence="8">
    <location>
        <begin position="73"/>
        <end position="87"/>
    </location>
</feature>
<dbReference type="InterPro" id="IPR050331">
    <property type="entry name" value="Zinc_finger"/>
</dbReference>
<feature type="domain" description="C2H2-type" evidence="9">
    <location>
        <begin position="243"/>
        <end position="270"/>
    </location>
</feature>
<feature type="compositionally biased region" description="Polar residues" evidence="8">
    <location>
        <begin position="121"/>
        <end position="132"/>
    </location>
</feature>
<protein>
    <recommendedName>
        <fullName evidence="9">C2H2-type domain-containing protein</fullName>
    </recommendedName>
</protein>
<feature type="domain" description="C2H2-type" evidence="9">
    <location>
        <begin position="220"/>
        <end position="242"/>
    </location>
</feature>
<dbReference type="PROSITE" id="PS50157">
    <property type="entry name" value="ZINC_FINGER_C2H2_2"/>
    <property type="match status" value="3"/>
</dbReference>
<proteinExistence type="predicted"/>
<feature type="domain" description="C2H2-type" evidence="9">
    <location>
        <begin position="284"/>
        <end position="308"/>
    </location>
</feature>
<sequence>MAHADFTVGSRPRPTGISQGLNREYSTSRLGSKSFRTYNQKKAKQQYQQQMRIADPYQSAFNKAIDSSWRNPSSASASTETPSAGSANAPWVLRRKRASVASSPSDANTPPPNREVVPGSLLNQAPQQFPHSKNQHNDSFLPDVDEDTIDDSNSGESYEDESADRVSDTGQPDRVLCSDNQSRLQQEDSFLTSAEPDFETWSTAVATESWSSVPSNEPGCGRSYSTKGNLATHARTHAGDLQHRCHVCDKHFLTSYALRTHVVTHSQSRPFTCESCGQTFTQQYRCDVALCGKSFALPHQLTRHRKLHQVQINPTFSPASCLYEQISDTDDALLPGASTLSADQKRKRSPSLGSADSASPKRSRDAVAAGRPVQVKTSSLLEELTARADICRCDPCQCDPSKGNECSCNPVADPCTADVARTSLASTSDARTNEDTTSAVASTSIVAGTTDFARTSPAINASDVSSTTDIARTNAVQGTSDVARIHDFKGTSDVASTSDIIDVQTSIAD</sequence>
<feature type="compositionally biased region" description="Polar residues" evidence="8">
    <location>
        <begin position="16"/>
        <end position="38"/>
    </location>
</feature>
<evidence type="ECO:0000256" key="2">
    <source>
        <dbReference type="ARBA" id="ARBA00022723"/>
    </source>
</evidence>
<dbReference type="GO" id="GO:0008270">
    <property type="term" value="F:zinc ion binding"/>
    <property type="evidence" value="ECO:0007669"/>
    <property type="project" value="UniProtKB-KW"/>
</dbReference>
<reference evidence="10" key="1">
    <citation type="submission" date="2014-08" db="EMBL/GenBank/DDBJ databases">
        <authorList>
            <person name="Murali S."/>
            <person name="Richards S."/>
            <person name="Bandaranaike D."/>
            <person name="Bellair M."/>
            <person name="Blankenburg K."/>
            <person name="Chao H."/>
            <person name="Dinh H."/>
            <person name="Doddapaneni H."/>
            <person name="Dugan-Rocha S."/>
            <person name="Elkadiri S."/>
            <person name="Gnanaolivu R."/>
            <person name="Hughes D."/>
            <person name="Lee S."/>
            <person name="Li M."/>
            <person name="Ming W."/>
            <person name="Munidasa M."/>
            <person name="Muniz J."/>
            <person name="Nguyen L."/>
            <person name="Osuji N."/>
            <person name="Pu L.-L."/>
            <person name="Puazo M."/>
            <person name="Skinner E."/>
            <person name="Qu C."/>
            <person name="Quiroz J."/>
            <person name="Raj R."/>
            <person name="Weissenberger G."/>
            <person name="Xin Y."/>
            <person name="Zou X."/>
            <person name="Han Y."/>
            <person name="Worley K."/>
            <person name="Muzny D."/>
            <person name="Gibbs R."/>
        </authorList>
    </citation>
    <scope>NUCLEOTIDE SEQUENCE</scope>
    <source>
        <strain evidence="10">HAZT.00-mixed</strain>
        <tissue evidence="10">Whole organism</tissue>
    </source>
</reference>
<evidence type="ECO:0000256" key="1">
    <source>
        <dbReference type="ARBA" id="ARBA00004123"/>
    </source>
</evidence>
<dbReference type="PANTHER" id="PTHR16515:SF66">
    <property type="entry name" value="C2H2-TYPE DOMAIN-CONTAINING PROTEIN"/>
    <property type="match status" value="1"/>
</dbReference>
<evidence type="ECO:0000256" key="4">
    <source>
        <dbReference type="ARBA" id="ARBA00022771"/>
    </source>
</evidence>
<keyword evidence="3" id="KW-0677">Repeat</keyword>
<comment type="caution">
    <text evidence="10">The sequence shown here is derived from an EMBL/GenBank/DDBJ whole genome shotgun (WGS) entry which is preliminary data.</text>
</comment>
<dbReference type="GO" id="GO:0010468">
    <property type="term" value="P:regulation of gene expression"/>
    <property type="evidence" value="ECO:0007669"/>
    <property type="project" value="TreeGrafter"/>
</dbReference>
<keyword evidence="6" id="KW-0539">Nucleus</keyword>
<evidence type="ECO:0000259" key="9">
    <source>
        <dbReference type="PROSITE" id="PS50157"/>
    </source>
</evidence>
<dbReference type="PANTHER" id="PTHR16515">
    <property type="entry name" value="PR DOMAIN ZINC FINGER PROTEIN"/>
    <property type="match status" value="1"/>
</dbReference>
<keyword evidence="4 7" id="KW-0863">Zinc-finger</keyword>
<keyword evidence="5" id="KW-0862">Zinc</keyword>
<evidence type="ECO:0000256" key="7">
    <source>
        <dbReference type="PROSITE-ProRule" id="PRU00042"/>
    </source>
</evidence>
<dbReference type="PROSITE" id="PS00028">
    <property type="entry name" value="ZINC_FINGER_C2H2_1"/>
    <property type="match status" value="2"/>
</dbReference>
<dbReference type="GO" id="GO:0005634">
    <property type="term" value="C:nucleus"/>
    <property type="evidence" value="ECO:0007669"/>
    <property type="project" value="UniProtKB-SubCell"/>
</dbReference>
<organism evidence="10">
    <name type="scientific">Hyalella azteca</name>
    <name type="common">Amphipod</name>
    <dbReference type="NCBI Taxonomy" id="294128"/>
    <lineage>
        <taxon>Eukaryota</taxon>
        <taxon>Metazoa</taxon>
        <taxon>Ecdysozoa</taxon>
        <taxon>Arthropoda</taxon>
        <taxon>Crustacea</taxon>
        <taxon>Multicrustacea</taxon>
        <taxon>Malacostraca</taxon>
        <taxon>Eumalacostraca</taxon>
        <taxon>Peracarida</taxon>
        <taxon>Amphipoda</taxon>
        <taxon>Senticaudata</taxon>
        <taxon>Talitrida</taxon>
        <taxon>Talitroidea</taxon>
        <taxon>Hyalellidae</taxon>
        <taxon>Hyalella</taxon>
    </lineage>
</organism>
<feature type="region of interest" description="Disordered" evidence="8">
    <location>
        <begin position="334"/>
        <end position="371"/>
    </location>
</feature>
<comment type="subcellular location">
    <subcellularLocation>
        <location evidence="1">Nucleus</location>
    </subcellularLocation>
</comment>
<dbReference type="InterPro" id="IPR036236">
    <property type="entry name" value="Znf_C2H2_sf"/>
</dbReference>
<dbReference type="EMBL" id="JQDR03011402">
    <property type="protein sequence ID" value="KAA0192815.1"/>
    <property type="molecule type" value="Genomic_DNA"/>
</dbReference>
<evidence type="ECO:0000256" key="8">
    <source>
        <dbReference type="SAM" id="MobiDB-lite"/>
    </source>
</evidence>
<reference evidence="10" key="2">
    <citation type="journal article" date="2018" name="Environ. Sci. Technol.">
        <title>The Toxicogenome of Hyalella azteca: A Model for Sediment Ecotoxicology and Evolutionary Toxicology.</title>
        <authorList>
            <person name="Poynton H.C."/>
            <person name="Hasenbein S."/>
            <person name="Benoit J.B."/>
            <person name="Sepulveda M.S."/>
            <person name="Poelchau M.F."/>
            <person name="Hughes D.S.T."/>
            <person name="Murali S.C."/>
            <person name="Chen S."/>
            <person name="Glastad K.M."/>
            <person name="Goodisman M.A.D."/>
            <person name="Werren J.H."/>
            <person name="Vineis J.H."/>
            <person name="Bowen J.L."/>
            <person name="Friedrich M."/>
            <person name="Jones J."/>
            <person name="Robertson H.M."/>
            <person name="Feyereisen R."/>
            <person name="Mechler-Hickson A."/>
            <person name="Mathers N."/>
            <person name="Lee C.E."/>
            <person name="Colbourne J.K."/>
            <person name="Biales A."/>
            <person name="Johnston J.S."/>
            <person name="Wellborn G.A."/>
            <person name="Rosendale A.J."/>
            <person name="Cridge A.G."/>
            <person name="Munoz-Torres M.C."/>
            <person name="Bain P.A."/>
            <person name="Manny A.R."/>
            <person name="Major K.M."/>
            <person name="Lambert F.N."/>
            <person name="Vulpe C.D."/>
            <person name="Tuck P."/>
            <person name="Blalock B.J."/>
            <person name="Lin Y.Y."/>
            <person name="Smith M.E."/>
            <person name="Ochoa-Acuna H."/>
            <person name="Chen M.M."/>
            <person name="Childers C.P."/>
            <person name="Qu J."/>
            <person name="Dugan S."/>
            <person name="Lee S.L."/>
            <person name="Chao H."/>
            <person name="Dinh H."/>
            <person name="Han Y."/>
            <person name="Doddapaneni H."/>
            <person name="Worley K.C."/>
            <person name="Muzny D.M."/>
            <person name="Gibbs R.A."/>
            <person name="Richards S."/>
        </authorList>
    </citation>
    <scope>NUCLEOTIDE SEQUENCE</scope>
    <source>
        <strain evidence="10">HAZT.00-mixed</strain>
        <tissue evidence="10">Whole organism</tissue>
    </source>
</reference>
<evidence type="ECO:0000256" key="3">
    <source>
        <dbReference type="ARBA" id="ARBA00022737"/>
    </source>
</evidence>
<dbReference type="InterPro" id="IPR013087">
    <property type="entry name" value="Znf_C2H2_type"/>
</dbReference>
<evidence type="ECO:0000256" key="5">
    <source>
        <dbReference type="ARBA" id="ARBA00022833"/>
    </source>
</evidence>
<dbReference type="AlphaFoldDB" id="A0A6A0GYK8"/>
<gene>
    <name evidence="10" type="ORF">HAZT_HAZT008796</name>
</gene>
<dbReference type="SMART" id="SM00355">
    <property type="entry name" value="ZnF_C2H2"/>
    <property type="match status" value="3"/>
</dbReference>
<dbReference type="Pfam" id="PF00096">
    <property type="entry name" value="zf-C2H2"/>
    <property type="match status" value="2"/>
</dbReference>
<evidence type="ECO:0000313" key="10">
    <source>
        <dbReference type="EMBL" id="KAA0192815.1"/>
    </source>
</evidence>
<name>A0A6A0GYK8_HYAAZ</name>
<evidence type="ECO:0000256" key="6">
    <source>
        <dbReference type="ARBA" id="ARBA00023242"/>
    </source>
</evidence>
<feature type="region of interest" description="Disordered" evidence="8">
    <location>
        <begin position="1"/>
        <end position="176"/>
    </location>
</feature>
<dbReference type="Gene3D" id="3.30.160.60">
    <property type="entry name" value="Classic Zinc Finger"/>
    <property type="match status" value="2"/>
</dbReference>
<reference evidence="10" key="3">
    <citation type="submission" date="2019-06" db="EMBL/GenBank/DDBJ databases">
        <authorList>
            <person name="Poynton C."/>
            <person name="Hasenbein S."/>
            <person name="Benoit J.B."/>
            <person name="Sepulveda M.S."/>
            <person name="Poelchau M.F."/>
            <person name="Murali S.C."/>
            <person name="Chen S."/>
            <person name="Glastad K.M."/>
            <person name="Werren J.H."/>
            <person name="Vineis J.H."/>
            <person name="Bowen J.L."/>
            <person name="Friedrich M."/>
            <person name="Jones J."/>
            <person name="Robertson H.M."/>
            <person name="Feyereisen R."/>
            <person name="Mechler-Hickson A."/>
            <person name="Mathers N."/>
            <person name="Lee C.E."/>
            <person name="Colbourne J.K."/>
            <person name="Biales A."/>
            <person name="Johnston J.S."/>
            <person name="Wellborn G.A."/>
            <person name="Rosendale A.J."/>
            <person name="Cridge A.G."/>
            <person name="Munoz-Torres M.C."/>
            <person name="Bain P.A."/>
            <person name="Manny A.R."/>
            <person name="Major K.M."/>
            <person name="Lambert F.N."/>
            <person name="Vulpe C.D."/>
            <person name="Tuck P."/>
            <person name="Blalock B.J."/>
            <person name="Lin Y.-Y."/>
            <person name="Smith M.E."/>
            <person name="Ochoa-Acuna H."/>
            <person name="Chen M.-J.M."/>
            <person name="Childers C.P."/>
            <person name="Qu J."/>
            <person name="Dugan S."/>
            <person name="Lee S.L."/>
            <person name="Chao H."/>
            <person name="Dinh H."/>
            <person name="Han Y."/>
            <person name="Doddapaneni H."/>
            <person name="Worley K.C."/>
            <person name="Muzny D.M."/>
            <person name="Gibbs R.A."/>
            <person name="Richards S."/>
        </authorList>
    </citation>
    <scope>NUCLEOTIDE SEQUENCE</scope>
    <source>
        <strain evidence="10">HAZT.00-mixed</strain>
        <tissue evidence="10">Whole organism</tissue>
    </source>
</reference>
<keyword evidence="2" id="KW-0479">Metal-binding</keyword>
<dbReference type="Proteomes" id="UP000711488">
    <property type="component" value="Unassembled WGS sequence"/>
</dbReference>
<accession>A0A6A0GYK8</accession>